<accession>A0ACB9WWL2</accession>
<evidence type="ECO:0000313" key="2">
    <source>
        <dbReference type="Proteomes" id="UP001057452"/>
    </source>
</evidence>
<sequence>MDVLSVTPLLLLLSFLGCCAGQNVLPDGPVDAILGKSVTLKTLVDKPVYVFIIWNHNDGSEQTHVATASHTGVKVNDPYTGRVTVNQTNGYLHLEGLLASDNGDYSINIITEDGTTITGEIHLRVLEPVSTVVITPSLTEATEHNSTVVLTCDAKGSYLKFAWLMGTKAIVPDGKRITLKEEKLSSTLTITGVLRTDLPTPVTCNATNNLESQNSAPFSLIVHYGPDKVSITPPTLQIPPLQSNFSLSCASPSSPPATFSWYQNQQLLEVTGPVLTLEAIEALKLGSAVVNFTCRANNAKTQRADSSPAVSFAVMEAISGVEVSGPTSVLRARNSSANLSCRAASGQAQSVRWEQDGVAVSSAARRSFSPDMSSMFIRPLQKEDTGEFTCLLTNPINTDSASYRLLVNYGPEAVQVVGDPAVEVDTNVVLTCSAASEPPANFTWKFNGTKTDIKTAQYQIEAARYKNTGMYMCEAHNAVTGKTSTYTHTPVRQRGRSAGRRTLRRSHRWDRDRSPDRSRCRHRTALFLQTESAGRVSVLKKFLHSAGDPGQTSDHFVSHDASVQPGEASSWTQLVQSKPSLHHFP</sequence>
<reference evidence="1" key="1">
    <citation type="submission" date="2022-05" db="EMBL/GenBank/DDBJ databases">
        <title>Chromosome-level genome of Chaenocephalus aceratus.</title>
        <authorList>
            <person name="Park H."/>
        </authorList>
    </citation>
    <scope>NUCLEOTIDE SEQUENCE</scope>
    <source>
        <strain evidence="1">KU_202001</strain>
    </source>
</reference>
<evidence type="ECO:0000313" key="1">
    <source>
        <dbReference type="EMBL" id="KAI4818128.1"/>
    </source>
</evidence>
<gene>
    <name evidence="1" type="ORF">KUCAC02_011489</name>
</gene>
<organism evidence="1 2">
    <name type="scientific">Chaenocephalus aceratus</name>
    <name type="common">Blackfin icefish</name>
    <name type="synonym">Chaenichthys aceratus</name>
    <dbReference type="NCBI Taxonomy" id="36190"/>
    <lineage>
        <taxon>Eukaryota</taxon>
        <taxon>Metazoa</taxon>
        <taxon>Chordata</taxon>
        <taxon>Craniata</taxon>
        <taxon>Vertebrata</taxon>
        <taxon>Euteleostomi</taxon>
        <taxon>Actinopterygii</taxon>
        <taxon>Neopterygii</taxon>
        <taxon>Teleostei</taxon>
        <taxon>Neoteleostei</taxon>
        <taxon>Acanthomorphata</taxon>
        <taxon>Eupercaria</taxon>
        <taxon>Perciformes</taxon>
        <taxon>Notothenioidei</taxon>
        <taxon>Channichthyidae</taxon>
        <taxon>Chaenocephalus</taxon>
    </lineage>
</organism>
<proteinExistence type="predicted"/>
<name>A0ACB9WWL2_CHAAC</name>
<comment type="caution">
    <text evidence="1">The sequence shown here is derived from an EMBL/GenBank/DDBJ whole genome shotgun (WGS) entry which is preliminary data.</text>
</comment>
<protein>
    <submittedName>
        <fullName evidence="1">Uncharacterized protein</fullName>
    </submittedName>
</protein>
<dbReference type="EMBL" id="CM043795">
    <property type="protein sequence ID" value="KAI4818128.1"/>
    <property type="molecule type" value="Genomic_DNA"/>
</dbReference>
<keyword evidence="2" id="KW-1185">Reference proteome</keyword>
<dbReference type="Proteomes" id="UP001057452">
    <property type="component" value="Chromosome 11"/>
</dbReference>